<sequence length="48" mass="5471">MTTHICTAPVRVSKNNREIDPTEDERQGIVQNITKQAYWHVSSCKPGM</sequence>
<protein>
    <recommendedName>
        <fullName evidence="1">DOC domain-containing protein</fullName>
    </recommendedName>
</protein>
<proteinExistence type="predicted"/>
<dbReference type="InterPro" id="IPR004939">
    <property type="entry name" value="APC_su10/DOC_dom"/>
</dbReference>
<name>A0A8S3B9Z7_9BILA</name>
<dbReference type="Pfam" id="PF03256">
    <property type="entry name" value="ANAPC10"/>
    <property type="match status" value="1"/>
</dbReference>
<evidence type="ECO:0000259" key="1">
    <source>
        <dbReference type="Pfam" id="PF03256"/>
    </source>
</evidence>
<feature type="domain" description="DOC" evidence="1">
    <location>
        <begin position="15"/>
        <end position="47"/>
    </location>
</feature>
<dbReference type="EMBL" id="CAJOBI010150995">
    <property type="protein sequence ID" value="CAF4810820.1"/>
    <property type="molecule type" value="Genomic_DNA"/>
</dbReference>
<accession>A0A8S3B9Z7</accession>
<evidence type="ECO:0000313" key="2">
    <source>
        <dbReference type="EMBL" id="CAF4810820.1"/>
    </source>
</evidence>
<dbReference type="Proteomes" id="UP000676336">
    <property type="component" value="Unassembled WGS sequence"/>
</dbReference>
<comment type="caution">
    <text evidence="2">The sequence shown here is derived from an EMBL/GenBank/DDBJ whole genome shotgun (WGS) entry which is preliminary data.</text>
</comment>
<dbReference type="AlphaFoldDB" id="A0A8S3B9Z7"/>
<feature type="non-terminal residue" evidence="2">
    <location>
        <position position="48"/>
    </location>
</feature>
<reference evidence="2" key="1">
    <citation type="submission" date="2021-02" db="EMBL/GenBank/DDBJ databases">
        <authorList>
            <person name="Nowell W R."/>
        </authorList>
    </citation>
    <scope>NUCLEOTIDE SEQUENCE</scope>
</reference>
<organism evidence="2 3">
    <name type="scientific">Rotaria magnacalcarata</name>
    <dbReference type="NCBI Taxonomy" id="392030"/>
    <lineage>
        <taxon>Eukaryota</taxon>
        <taxon>Metazoa</taxon>
        <taxon>Spiralia</taxon>
        <taxon>Gnathifera</taxon>
        <taxon>Rotifera</taxon>
        <taxon>Eurotatoria</taxon>
        <taxon>Bdelloidea</taxon>
        <taxon>Philodinida</taxon>
        <taxon>Philodinidae</taxon>
        <taxon>Rotaria</taxon>
    </lineage>
</organism>
<gene>
    <name evidence="2" type="ORF">SMN809_LOCUS47584</name>
</gene>
<evidence type="ECO:0000313" key="3">
    <source>
        <dbReference type="Proteomes" id="UP000676336"/>
    </source>
</evidence>